<dbReference type="GO" id="GO:0016881">
    <property type="term" value="F:acid-amino acid ligase activity"/>
    <property type="evidence" value="ECO:0007669"/>
    <property type="project" value="TreeGrafter"/>
</dbReference>
<dbReference type="PANTHER" id="PTHR31901:SF9">
    <property type="entry name" value="GH3 DOMAIN-CONTAINING PROTEIN"/>
    <property type="match status" value="1"/>
</dbReference>
<keyword evidence="4" id="KW-1185">Reference proteome</keyword>
<evidence type="ECO:0000259" key="1">
    <source>
        <dbReference type="Pfam" id="PF23571"/>
    </source>
</evidence>
<feature type="domain" description="GH3 middle" evidence="1">
    <location>
        <begin position="111"/>
        <end position="180"/>
    </location>
</feature>
<comment type="caution">
    <text evidence="3">The sequence shown here is derived from an EMBL/GenBank/DDBJ whole genome shotgun (WGS) entry which is preliminary data.</text>
</comment>
<dbReference type="Pfam" id="PF03321">
    <property type="entry name" value="GH3"/>
    <property type="match status" value="1"/>
</dbReference>
<accession>A0A9X0CN13</accession>
<dbReference type="PANTHER" id="PTHR31901">
    <property type="entry name" value="GH3 DOMAIN-CONTAINING PROTEIN"/>
    <property type="match status" value="1"/>
</dbReference>
<sequence length="333" mass="38620">MFTNLAQTMYRGFLILEENWERLVKDIEEGRIGPDIELDAETRSELNSYLKPDKKRAQELKEEFQTGFAGIAPRIWPNLNIILCVTTGPEELYAKKLREKYIGHVPMYSAIYSTAFFEFLPIDECRKEQPKTRLPEDLELDSLYELVVTTRGGLYRYRMGDVVKVVRYHNKCPVFEFQYRSGRLLTGHVTEKMMYNALMTSLQCFDGKVQLEEYTCAESVLFDALPETGTEEPKGTFHVVFVELNGVLEEDEKRLLQGKLDEALRNLNIIYDERRVLGVDLSTRLYRVKQGTFDKLREYLMSVNPMTSPIQFKTPRVITSKEAGKLLLGNLHL</sequence>
<dbReference type="Pfam" id="PF23571">
    <property type="entry name" value="GH3_M"/>
    <property type="match status" value="1"/>
</dbReference>
<dbReference type="Proteomes" id="UP001163046">
    <property type="component" value="Unassembled WGS sequence"/>
</dbReference>
<protein>
    <recommendedName>
        <fullName evidence="5">GH3 auxin-responsive promoter</fullName>
    </recommendedName>
</protein>
<dbReference type="Pfam" id="PF23572">
    <property type="entry name" value="GH3_C"/>
    <property type="match status" value="1"/>
</dbReference>
<dbReference type="InterPro" id="IPR055377">
    <property type="entry name" value="GH3_M"/>
</dbReference>
<dbReference type="GO" id="GO:0005737">
    <property type="term" value="C:cytoplasm"/>
    <property type="evidence" value="ECO:0007669"/>
    <property type="project" value="TreeGrafter"/>
</dbReference>
<gene>
    <name evidence="3" type="ORF">OS493_036420</name>
</gene>
<dbReference type="AlphaFoldDB" id="A0A9X0CN13"/>
<dbReference type="OrthoDB" id="10004661at2759"/>
<evidence type="ECO:0000259" key="2">
    <source>
        <dbReference type="Pfam" id="PF23572"/>
    </source>
</evidence>
<organism evidence="3 4">
    <name type="scientific">Desmophyllum pertusum</name>
    <dbReference type="NCBI Taxonomy" id="174260"/>
    <lineage>
        <taxon>Eukaryota</taxon>
        <taxon>Metazoa</taxon>
        <taxon>Cnidaria</taxon>
        <taxon>Anthozoa</taxon>
        <taxon>Hexacorallia</taxon>
        <taxon>Scleractinia</taxon>
        <taxon>Caryophylliina</taxon>
        <taxon>Caryophylliidae</taxon>
        <taxon>Desmophyllum</taxon>
    </lineage>
</organism>
<reference evidence="3" key="1">
    <citation type="submission" date="2023-01" db="EMBL/GenBank/DDBJ databases">
        <title>Genome assembly of the deep-sea coral Lophelia pertusa.</title>
        <authorList>
            <person name="Herrera S."/>
            <person name="Cordes E."/>
        </authorList>
    </citation>
    <scope>NUCLEOTIDE SEQUENCE</scope>
    <source>
        <strain evidence="3">USNM1676648</strain>
        <tissue evidence="3">Polyp</tissue>
    </source>
</reference>
<name>A0A9X0CN13_9CNID</name>
<proteinExistence type="predicted"/>
<dbReference type="InterPro" id="IPR004993">
    <property type="entry name" value="GH3"/>
</dbReference>
<evidence type="ECO:0008006" key="5">
    <source>
        <dbReference type="Google" id="ProtNLM"/>
    </source>
</evidence>
<evidence type="ECO:0000313" key="4">
    <source>
        <dbReference type="Proteomes" id="UP001163046"/>
    </source>
</evidence>
<dbReference type="EMBL" id="MU826886">
    <property type="protein sequence ID" value="KAJ7369777.1"/>
    <property type="molecule type" value="Genomic_DNA"/>
</dbReference>
<dbReference type="InterPro" id="IPR055378">
    <property type="entry name" value="GH3_C"/>
</dbReference>
<feature type="domain" description="GH3 C-terminal" evidence="2">
    <location>
        <begin position="209"/>
        <end position="321"/>
    </location>
</feature>
<evidence type="ECO:0000313" key="3">
    <source>
        <dbReference type="EMBL" id="KAJ7369777.1"/>
    </source>
</evidence>